<organism evidence="3 4">
    <name type="scientific">Burkholderia thailandensis</name>
    <dbReference type="NCBI Taxonomy" id="57975"/>
    <lineage>
        <taxon>Bacteria</taxon>
        <taxon>Pseudomonadati</taxon>
        <taxon>Pseudomonadota</taxon>
        <taxon>Betaproteobacteria</taxon>
        <taxon>Burkholderiales</taxon>
        <taxon>Burkholderiaceae</taxon>
        <taxon>Burkholderia</taxon>
        <taxon>pseudomallei group</taxon>
    </lineage>
</organism>
<keyword evidence="2" id="KW-1133">Transmembrane helix</keyword>
<feature type="compositionally biased region" description="Basic and acidic residues" evidence="1">
    <location>
        <begin position="341"/>
        <end position="350"/>
    </location>
</feature>
<feature type="compositionally biased region" description="Polar residues" evidence="1">
    <location>
        <begin position="329"/>
        <end position="338"/>
    </location>
</feature>
<name>A0AAW9D653_BURTH</name>
<evidence type="ECO:0000313" key="3">
    <source>
        <dbReference type="EMBL" id="MDW9257508.1"/>
    </source>
</evidence>
<protein>
    <submittedName>
        <fullName evidence="3">Transmembrane regulator PrtR domain protein</fullName>
    </submittedName>
</protein>
<reference evidence="3" key="1">
    <citation type="submission" date="2018-08" db="EMBL/GenBank/DDBJ databases">
        <title>Identification of Burkholderia cepacia strains that express a Burkholderia pseudomallei-like capsular polysaccharide.</title>
        <authorList>
            <person name="Burtnick M.N."/>
            <person name="Vongsouvath M."/>
            <person name="Newton P."/>
            <person name="Wuthiekanun V."/>
            <person name="Limmathurotsakul D."/>
            <person name="Brett P.J."/>
            <person name="Chantratita N."/>
            <person name="Dance D.A."/>
        </authorList>
    </citation>
    <scope>NUCLEOTIDE SEQUENCE</scope>
    <source>
        <strain evidence="3">SBXCC001</strain>
    </source>
</reference>
<proteinExistence type="predicted"/>
<keyword evidence="2" id="KW-0472">Membrane</keyword>
<dbReference type="Proteomes" id="UP001272137">
    <property type="component" value="Unassembled WGS sequence"/>
</dbReference>
<sequence>MNIPPDEQDLHAYVDGRLDADARVAVERWLALHPARAEQVRRWRQDAQQLRAALDSAAMPAATATLDPAALRARRTERARARLAVAASFVLCVALGAMGGWQAHGWSSAPAAPMSDAVAAYKLMVVDRSARVDVVQKQPGELQAWVAREIGAPVRLPDLSGAGFAPVGGRLFATERGAAAMVLYEDAAGRTLSFYIRPPSRRIACSRRASAPTARCSRATARCAGSTMRLSGARTVSARRPSRARSTSRSDRRFVRCARRRVCGASARRRRRATPCGRSLGRMKHAESTGRAARRTDCDALAPRRARRMRKRGERAASIARHAAVISCTSPSASSCRRSGNRSDSRARRA</sequence>
<feature type="region of interest" description="Disordered" evidence="1">
    <location>
        <begin position="329"/>
        <end position="350"/>
    </location>
</feature>
<gene>
    <name evidence="3" type="primary">prtR</name>
    <name evidence="3" type="ORF">C7S16_3505</name>
</gene>
<feature type="transmembrane region" description="Helical" evidence="2">
    <location>
        <begin position="81"/>
        <end position="101"/>
    </location>
</feature>
<feature type="region of interest" description="Disordered" evidence="1">
    <location>
        <begin position="274"/>
        <end position="294"/>
    </location>
</feature>
<evidence type="ECO:0000313" key="4">
    <source>
        <dbReference type="Proteomes" id="UP001272137"/>
    </source>
</evidence>
<comment type="caution">
    <text evidence="3">The sequence shown here is derived from an EMBL/GenBank/DDBJ whole genome shotgun (WGS) entry which is preliminary data.</text>
</comment>
<evidence type="ECO:0000256" key="1">
    <source>
        <dbReference type="SAM" id="MobiDB-lite"/>
    </source>
</evidence>
<evidence type="ECO:0000256" key="2">
    <source>
        <dbReference type="SAM" id="Phobius"/>
    </source>
</evidence>
<accession>A0AAW9D653</accession>
<dbReference type="AlphaFoldDB" id="A0AAW9D653"/>
<keyword evidence="2 3" id="KW-0812">Transmembrane</keyword>
<dbReference type="EMBL" id="QXCT01000002">
    <property type="protein sequence ID" value="MDW9257508.1"/>
    <property type="molecule type" value="Genomic_DNA"/>
</dbReference>
<feature type="compositionally biased region" description="Basic and acidic residues" evidence="1">
    <location>
        <begin position="284"/>
        <end position="294"/>
    </location>
</feature>